<feature type="transmembrane region" description="Helical" evidence="1">
    <location>
        <begin position="262"/>
        <end position="279"/>
    </location>
</feature>
<sequence>MQTRHALLAIHLGAFLFGLTGVLGKLAQTTPLMITCGRALFAVLALGLFARLVGGNSGQRPNARGLLLLALGGLLLGAHWLTFFHAVKISGVAIATLGFAAFPAFTLLLESALFRERLHWLEFVVVGLVCLGLALVTPHFELASEATHGLIWAVLSGLLFSLVSVLNRFSTRGVDPVQAALWQNLTIAACLLPFAAPVLPTLSALDWLWIAVLGVFCTGLSHSLFVASLRVLKARTTSVILALEPVYGISIAWVLFNEQPTLRMLAGGALIIFAIVLYSRHTPTTKAASSV</sequence>
<dbReference type="RefSeq" id="WP_205347995.1">
    <property type="nucleotide sequence ID" value="NZ_JAFEUP010000002.1"/>
</dbReference>
<evidence type="ECO:0000256" key="1">
    <source>
        <dbReference type="SAM" id="Phobius"/>
    </source>
</evidence>
<dbReference type="SUPFAM" id="SSF103481">
    <property type="entry name" value="Multidrug resistance efflux transporter EmrE"/>
    <property type="match status" value="2"/>
</dbReference>
<feature type="transmembrane region" description="Helical" evidence="1">
    <location>
        <begin position="65"/>
        <end position="83"/>
    </location>
</feature>
<keyword evidence="1" id="KW-0472">Membrane</keyword>
<feature type="transmembrane region" description="Helical" evidence="1">
    <location>
        <begin position="181"/>
        <end position="201"/>
    </location>
</feature>
<feature type="transmembrane region" description="Helical" evidence="1">
    <location>
        <begin position="89"/>
        <end position="108"/>
    </location>
</feature>
<feature type="transmembrane region" description="Helical" evidence="1">
    <location>
        <begin position="149"/>
        <end position="169"/>
    </location>
</feature>
<feature type="transmembrane region" description="Helical" evidence="1">
    <location>
        <begin position="120"/>
        <end position="137"/>
    </location>
</feature>
<dbReference type="EMBL" id="JAFEUP010000002">
    <property type="protein sequence ID" value="MBM7060809.1"/>
    <property type="molecule type" value="Genomic_DNA"/>
</dbReference>
<name>A0ABS2IET2_9GAMM</name>
<keyword evidence="1" id="KW-0812">Transmembrane</keyword>
<dbReference type="PANTHER" id="PTHR22911">
    <property type="entry name" value="ACYL-MALONYL CONDENSING ENZYME-RELATED"/>
    <property type="match status" value="1"/>
</dbReference>
<reference evidence="3 4" key="1">
    <citation type="submission" date="2021-02" db="EMBL/GenBank/DDBJ databases">
        <authorList>
            <person name="Lee D.-H."/>
        </authorList>
    </citation>
    <scope>NUCLEOTIDE SEQUENCE [LARGE SCALE GENOMIC DNA]</scope>
    <source>
        <strain evidence="3 4">UL073</strain>
    </source>
</reference>
<evidence type="ECO:0000259" key="2">
    <source>
        <dbReference type="Pfam" id="PF00892"/>
    </source>
</evidence>
<feature type="transmembrane region" description="Helical" evidence="1">
    <location>
        <begin position="34"/>
        <end position="53"/>
    </location>
</feature>
<dbReference type="Proteomes" id="UP000717995">
    <property type="component" value="Unassembled WGS sequence"/>
</dbReference>
<evidence type="ECO:0000313" key="3">
    <source>
        <dbReference type="EMBL" id="MBM7060809.1"/>
    </source>
</evidence>
<accession>A0ABS2IET2</accession>
<comment type="caution">
    <text evidence="3">The sequence shown here is derived from an EMBL/GenBank/DDBJ whole genome shotgun (WGS) entry which is preliminary data.</text>
</comment>
<gene>
    <name evidence="3" type="ORF">JQX08_08805</name>
</gene>
<dbReference type="Gene3D" id="1.10.3730.20">
    <property type="match status" value="1"/>
</dbReference>
<evidence type="ECO:0000313" key="4">
    <source>
        <dbReference type="Proteomes" id="UP000717995"/>
    </source>
</evidence>
<feature type="transmembrane region" description="Helical" evidence="1">
    <location>
        <begin position="207"/>
        <end position="227"/>
    </location>
</feature>
<keyword evidence="1" id="KW-1133">Transmembrane helix</keyword>
<proteinExistence type="predicted"/>
<dbReference type="PANTHER" id="PTHR22911:SF137">
    <property type="entry name" value="SOLUTE CARRIER FAMILY 35 MEMBER G2-RELATED"/>
    <property type="match status" value="1"/>
</dbReference>
<feature type="domain" description="EamA" evidence="2">
    <location>
        <begin position="149"/>
        <end position="279"/>
    </location>
</feature>
<organism evidence="3 4">
    <name type="scientific">Zestomonas insulae</name>
    <dbReference type="NCBI Taxonomy" id="2809017"/>
    <lineage>
        <taxon>Bacteria</taxon>
        <taxon>Pseudomonadati</taxon>
        <taxon>Pseudomonadota</taxon>
        <taxon>Gammaproteobacteria</taxon>
        <taxon>Pseudomonadales</taxon>
        <taxon>Pseudomonadaceae</taxon>
        <taxon>Zestomonas</taxon>
    </lineage>
</organism>
<keyword evidence="4" id="KW-1185">Reference proteome</keyword>
<feature type="transmembrane region" description="Helical" evidence="1">
    <location>
        <begin position="239"/>
        <end position="256"/>
    </location>
</feature>
<protein>
    <submittedName>
        <fullName evidence="3">DMT family transporter</fullName>
    </submittedName>
</protein>
<dbReference type="InterPro" id="IPR000620">
    <property type="entry name" value="EamA_dom"/>
</dbReference>
<feature type="domain" description="EamA" evidence="2">
    <location>
        <begin position="7"/>
        <end position="136"/>
    </location>
</feature>
<dbReference type="InterPro" id="IPR037185">
    <property type="entry name" value="EmrE-like"/>
</dbReference>
<dbReference type="Pfam" id="PF00892">
    <property type="entry name" value="EamA"/>
    <property type="match status" value="2"/>
</dbReference>